<dbReference type="NCBIfam" id="NF047619">
    <property type="entry name" value="NADase_discoid"/>
    <property type="match status" value="1"/>
</dbReference>
<name>A0A6B3R4U3_9FLAO</name>
<sequence length="218" mass="24927">MKVKLTILFLYFSSVLIGQELKIINAKQANDSDFFDYEDYDENMNPIGEMEFLKGCSWYCGGSVKKMIGSSELNENNGINYSPSNAHDFNKNTAWVEGSADYGIGEFIEYHFNFDEMNNYDGGLGINRILIANGYKKSLETWNNNSRIKKLKVYLNDEPYAILNLLDSFEIQTIEIDEINFPANKTTKLKFEIIDVYKGDKFDDTALSLLMFEGTGVH</sequence>
<dbReference type="AlphaFoldDB" id="A0A6B3R4U3"/>
<dbReference type="InterPro" id="IPR057561">
    <property type="entry name" value="NADase_transloc"/>
</dbReference>
<dbReference type="RefSeq" id="WP_164005743.1">
    <property type="nucleotide sequence ID" value="NZ_JAAIKD010000011.1"/>
</dbReference>
<dbReference type="EMBL" id="JAAIKD010000011">
    <property type="protein sequence ID" value="NEV95048.1"/>
    <property type="molecule type" value="Genomic_DNA"/>
</dbReference>
<evidence type="ECO:0000313" key="3">
    <source>
        <dbReference type="Proteomes" id="UP000478505"/>
    </source>
</evidence>
<dbReference type="Proteomes" id="UP000478505">
    <property type="component" value="Unassembled WGS sequence"/>
</dbReference>
<reference evidence="2 3" key="1">
    <citation type="submission" date="2020-02" db="EMBL/GenBank/DDBJ databases">
        <title>Flavobacteriaceae Psychroflexus bacterium YR1-1, complete genome.</title>
        <authorList>
            <person name="Li Y."/>
            <person name="Wu S."/>
        </authorList>
    </citation>
    <scope>NUCLEOTIDE SEQUENCE [LARGE SCALE GENOMIC DNA]</scope>
    <source>
        <strain evidence="2 3">YR1-1</strain>
    </source>
</reference>
<keyword evidence="3" id="KW-1185">Reference proteome</keyword>
<accession>A0A6B3R4U3</accession>
<evidence type="ECO:0000259" key="1">
    <source>
        <dbReference type="Pfam" id="PF25302"/>
    </source>
</evidence>
<feature type="domain" description="NAD glycohydrolase translocation F5/8 type C" evidence="1">
    <location>
        <begin position="58"/>
        <end position="212"/>
    </location>
</feature>
<comment type="caution">
    <text evidence="2">The sequence shown here is derived from an EMBL/GenBank/DDBJ whole genome shotgun (WGS) entry which is preliminary data.</text>
</comment>
<evidence type="ECO:0000313" key="2">
    <source>
        <dbReference type="EMBL" id="NEV95048.1"/>
    </source>
</evidence>
<dbReference type="Pfam" id="PF25302">
    <property type="entry name" value="NADase_transloc"/>
    <property type="match status" value="1"/>
</dbReference>
<organism evidence="2 3">
    <name type="scientific">Psychroflexus aurantiacus</name>
    <dbReference type="NCBI Taxonomy" id="2709310"/>
    <lineage>
        <taxon>Bacteria</taxon>
        <taxon>Pseudomonadati</taxon>
        <taxon>Bacteroidota</taxon>
        <taxon>Flavobacteriia</taxon>
        <taxon>Flavobacteriales</taxon>
        <taxon>Flavobacteriaceae</taxon>
        <taxon>Psychroflexus</taxon>
    </lineage>
</organism>
<proteinExistence type="predicted"/>
<gene>
    <name evidence="2" type="ORF">G3567_12965</name>
</gene>
<protein>
    <recommendedName>
        <fullName evidence="1">NAD glycohydrolase translocation F5/8 type C domain-containing protein</fullName>
    </recommendedName>
</protein>